<feature type="transmembrane region" description="Helical" evidence="5">
    <location>
        <begin position="227"/>
        <end position="245"/>
    </location>
</feature>
<keyword evidence="3 5" id="KW-1133">Transmembrane helix</keyword>
<name>A0A1H9WQS2_9GAMM</name>
<dbReference type="Pfam" id="PF00892">
    <property type="entry name" value="EamA"/>
    <property type="match status" value="1"/>
</dbReference>
<accession>A0A1H9WQS2</accession>
<evidence type="ECO:0000256" key="1">
    <source>
        <dbReference type="ARBA" id="ARBA00004141"/>
    </source>
</evidence>
<dbReference type="InterPro" id="IPR037185">
    <property type="entry name" value="EmrE-like"/>
</dbReference>
<protein>
    <submittedName>
        <fullName evidence="7">EamA-like transporter family protein</fullName>
    </submittedName>
</protein>
<sequence>MKATAKPQDNILQGISLIVGAVFLLALTDAMVKYLSTSMSLWQLYVIASFISLPILFGLIIGHSGPRPRVKSRRWVAIRSLLLLLMWIAYYAALPLIPLSVAAVAIYTTPLFIAVLAAFGAGEHLSRLAWLGILCGFLGVVVVLRPGDDTFTPATLLPVLAALFYALAMLVTRHHCQTEHPLILTLGLNLAFLTAGSVFSVLVAIISTASIAERAPFLFAVWQPLDATTLAIIGAYALLLIVVNTGVARAYQIAPSALIGTFDYAYLIFASLWGYLLFSEVPDAMTWLGMGMILMGGLMVLRQRHT</sequence>
<dbReference type="SUPFAM" id="SSF103481">
    <property type="entry name" value="Multidrug resistance efflux transporter EmrE"/>
    <property type="match status" value="2"/>
</dbReference>
<dbReference type="PANTHER" id="PTHR22911:SF6">
    <property type="entry name" value="SOLUTE CARRIER FAMILY 35 MEMBER G1"/>
    <property type="match status" value="1"/>
</dbReference>
<feature type="transmembrane region" description="Helical" evidence="5">
    <location>
        <begin position="183"/>
        <end position="207"/>
    </location>
</feature>
<gene>
    <name evidence="7" type="ORF">SAMN04487958_1225</name>
</gene>
<dbReference type="STRING" id="416874.SAMN04487958_1225"/>
<evidence type="ECO:0000313" key="7">
    <source>
        <dbReference type="EMBL" id="SES36286.1"/>
    </source>
</evidence>
<dbReference type="RefSeq" id="WP_092831069.1">
    <property type="nucleotide sequence ID" value="NZ_FOGS01000022.1"/>
</dbReference>
<dbReference type="GO" id="GO:0016020">
    <property type="term" value="C:membrane"/>
    <property type="evidence" value="ECO:0007669"/>
    <property type="project" value="UniProtKB-SubCell"/>
</dbReference>
<feature type="transmembrane region" description="Helical" evidence="5">
    <location>
        <begin position="151"/>
        <end position="171"/>
    </location>
</feature>
<feature type="domain" description="EamA" evidence="6">
    <location>
        <begin position="13"/>
        <end position="144"/>
    </location>
</feature>
<feature type="transmembrane region" description="Helical" evidence="5">
    <location>
        <begin position="44"/>
        <end position="63"/>
    </location>
</feature>
<keyword evidence="8" id="KW-1185">Reference proteome</keyword>
<feature type="transmembrane region" description="Helical" evidence="5">
    <location>
        <begin position="257"/>
        <end position="278"/>
    </location>
</feature>
<evidence type="ECO:0000259" key="6">
    <source>
        <dbReference type="Pfam" id="PF00892"/>
    </source>
</evidence>
<comment type="subcellular location">
    <subcellularLocation>
        <location evidence="1">Membrane</location>
        <topology evidence="1">Multi-pass membrane protein</topology>
    </subcellularLocation>
</comment>
<reference evidence="8" key="1">
    <citation type="submission" date="2016-10" db="EMBL/GenBank/DDBJ databases">
        <authorList>
            <person name="Varghese N."/>
            <person name="Submissions S."/>
        </authorList>
    </citation>
    <scope>NUCLEOTIDE SEQUENCE [LARGE SCALE GENOMIC DNA]</scope>
    <source>
        <strain evidence="8">CGMCC 1.6495</strain>
    </source>
</reference>
<feature type="transmembrane region" description="Helical" evidence="5">
    <location>
        <begin position="284"/>
        <end position="301"/>
    </location>
</feature>
<dbReference type="Proteomes" id="UP000198505">
    <property type="component" value="Unassembled WGS sequence"/>
</dbReference>
<feature type="transmembrane region" description="Helical" evidence="5">
    <location>
        <begin position="75"/>
        <end position="93"/>
    </location>
</feature>
<evidence type="ECO:0000256" key="4">
    <source>
        <dbReference type="ARBA" id="ARBA00023136"/>
    </source>
</evidence>
<dbReference type="InterPro" id="IPR000620">
    <property type="entry name" value="EamA_dom"/>
</dbReference>
<evidence type="ECO:0000256" key="3">
    <source>
        <dbReference type="ARBA" id="ARBA00022989"/>
    </source>
</evidence>
<evidence type="ECO:0000313" key="8">
    <source>
        <dbReference type="Proteomes" id="UP000198505"/>
    </source>
</evidence>
<evidence type="ECO:0000256" key="5">
    <source>
        <dbReference type="SAM" id="Phobius"/>
    </source>
</evidence>
<keyword evidence="2 5" id="KW-0812">Transmembrane</keyword>
<dbReference type="PANTHER" id="PTHR22911">
    <property type="entry name" value="ACYL-MALONYL CONDENSING ENZYME-RELATED"/>
    <property type="match status" value="1"/>
</dbReference>
<proteinExistence type="predicted"/>
<dbReference type="EMBL" id="FOGS01000022">
    <property type="protein sequence ID" value="SES36286.1"/>
    <property type="molecule type" value="Genomic_DNA"/>
</dbReference>
<keyword evidence="4 5" id="KW-0472">Membrane</keyword>
<dbReference type="AlphaFoldDB" id="A0A1H9WQS2"/>
<organism evidence="7 8">
    <name type="scientific">Vreelandella subterranea</name>
    <dbReference type="NCBI Taxonomy" id="416874"/>
    <lineage>
        <taxon>Bacteria</taxon>
        <taxon>Pseudomonadati</taxon>
        <taxon>Pseudomonadota</taxon>
        <taxon>Gammaproteobacteria</taxon>
        <taxon>Oceanospirillales</taxon>
        <taxon>Halomonadaceae</taxon>
        <taxon>Vreelandella</taxon>
    </lineage>
</organism>
<feature type="transmembrane region" description="Helical" evidence="5">
    <location>
        <begin position="99"/>
        <end position="121"/>
    </location>
</feature>
<feature type="transmembrane region" description="Helical" evidence="5">
    <location>
        <begin position="12"/>
        <end position="32"/>
    </location>
</feature>
<evidence type="ECO:0000256" key="2">
    <source>
        <dbReference type="ARBA" id="ARBA00022692"/>
    </source>
</evidence>
<feature type="transmembrane region" description="Helical" evidence="5">
    <location>
        <begin position="128"/>
        <end position="145"/>
    </location>
</feature>